<dbReference type="InterPro" id="IPR029063">
    <property type="entry name" value="SAM-dependent_MTases_sf"/>
</dbReference>
<evidence type="ECO:0000313" key="4">
    <source>
        <dbReference type="Proteomes" id="UP000813385"/>
    </source>
</evidence>
<feature type="domain" description="Ribosomal RNA methyltransferase FtsJ" evidence="2">
    <location>
        <begin position="119"/>
        <end position="299"/>
    </location>
</feature>
<protein>
    <recommendedName>
        <fullName evidence="2">Ribosomal RNA methyltransferase FtsJ domain-containing protein</fullName>
    </recommendedName>
</protein>
<evidence type="ECO:0000259" key="2">
    <source>
        <dbReference type="Pfam" id="PF01728"/>
    </source>
</evidence>
<comment type="caution">
    <text evidence="3">The sequence shown here is derived from an EMBL/GenBank/DDBJ whole genome shotgun (WGS) entry which is preliminary data.</text>
</comment>
<dbReference type="Gene3D" id="3.40.50.150">
    <property type="entry name" value="Vaccinia Virus protein VP39"/>
    <property type="match status" value="1"/>
</dbReference>
<evidence type="ECO:0000256" key="1">
    <source>
        <dbReference type="SAM" id="MobiDB-lite"/>
    </source>
</evidence>
<sequence length="371" mass="41696">MSAEELAALTLSDVKKSETTTKDTEGRPSTEDDNTEERNPTRTLASYLKTNSPELQELGRLRKKGWRSPEADEFFRKQREHADKSSIKDEQYFYGMMKRNGTQLHKETSAFYIPFASGRDPRILDMCMAPGAFLDTALKFNPYATAVACSLPADQGGHPILMPETPRAEIHLVDITMLAADMGITTVPTDHPEANKFLPRTLPNERVFDLVICDGQVLRTHELAEYRTKGEPRRLSASQLAIGLERLRPGGTIILLLHQVEAWRSALVIYTFSKFAKIMLFKPPVAHAKRSSFYLVAKNVQSESPEALAAVERWKEVWKAETFPDAERSVEVNDPWTAEEIIEDFGPELLKLGAPIWTIQANALASASFMK</sequence>
<feature type="compositionally biased region" description="Basic and acidic residues" evidence="1">
    <location>
        <begin position="13"/>
        <end position="40"/>
    </location>
</feature>
<dbReference type="OrthoDB" id="417125at2759"/>
<dbReference type="GO" id="GO:0008168">
    <property type="term" value="F:methyltransferase activity"/>
    <property type="evidence" value="ECO:0007669"/>
    <property type="project" value="InterPro"/>
</dbReference>
<organism evidence="3 4">
    <name type="scientific">Plectosphaerella cucumerina</name>
    <dbReference type="NCBI Taxonomy" id="40658"/>
    <lineage>
        <taxon>Eukaryota</taxon>
        <taxon>Fungi</taxon>
        <taxon>Dikarya</taxon>
        <taxon>Ascomycota</taxon>
        <taxon>Pezizomycotina</taxon>
        <taxon>Sordariomycetes</taxon>
        <taxon>Hypocreomycetidae</taxon>
        <taxon>Glomerellales</taxon>
        <taxon>Plectosphaerellaceae</taxon>
        <taxon>Plectosphaerella</taxon>
    </lineage>
</organism>
<dbReference type="AlphaFoldDB" id="A0A8K0TRW4"/>
<reference evidence="3" key="1">
    <citation type="journal article" date="2021" name="Nat. Commun.">
        <title>Genetic determinants of endophytism in the Arabidopsis root mycobiome.</title>
        <authorList>
            <person name="Mesny F."/>
            <person name="Miyauchi S."/>
            <person name="Thiergart T."/>
            <person name="Pickel B."/>
            <person name="Atanasova L."/>
            <person name="Karlsson M."/>
            <person name="Huettel B."/>
            <person name="Barry K.W."/>
            <person name="Haridas S."/>
            <person name="Chen C."/>
            <person name="Bauer D."/>
            <person name="Andreopoulos W."/>
            <person name="Pangilinan J."/>
            <person name="LaButti K."/>
            <person name="Riley R."/>
            <person name="Lipzen A."/>
            <person name="Clum A."/>
            <person name="Drula E."/>
            <person name="Henrissat B."/>
            <person name="Kohler A."/>
            <person name="Grigoriev I.V."/>
            <person name="Martin F.M."/>
            <person name="Hacquard S."/>
        </authorList>
    </citation>
    <scope>NUCLEOTIDE SEQUENCE</scope>
    <source>
        <strain evidence="3">MPI-CAGE-AT-0016</strain>
    </source>
</reference>
<dbReference type="EMBL" id="JAGPXD010000001">
    <property type="protein sequence ID" value="KAH7375209.1"/>
    <property type="molecule type" value="Genomic_DNA"/>
</dbReference>
<dbReference type="Pfam" id="PF01728">
    <property type="entry name" value="FtsJ"/>
    <property type="match status" value="1"/>
</dbReference>
<keyword evidence="4" id="KW-1185">Reference proteome</keyword>
<evidence type="ECO:0000313" key="3">
    <source>
        <dbReference type="EMBL" id="KAH7375209.1"/>
    </source>
</evidence>
<feature type="region of interest" description="Disordered" evidence="1">
    <location>
        <begin position="1"/>
        <end position="51"/>
    </location>
</feature>
<dbReference type="GO" id="GO:0032259">
    <property type="term" value="P:methylation"/>
    <property type="evidence" value="ECO:0007669"/>
    <property type="project" value="InterPro"/>
</dbReference>
<proteinExistence type="predicted"/>
<accession>A0A8K0TRW4</accession>
<dbReference type="InterPro" id="IPR002877">
    <property type="entry name" value="RNA_MeTrfase_FtsJ_dom"/>
</dbReference>
<name>A0A8K0TRW4_9PEZI</name>
<feature type="compositionally biased region" description="Polar residues" evidence="1">
    <location>
        <begin position="41"/>
        <end position="51"/>
    </location>
</feature>
<gene>
    <name evidence="3" type="ORF">B0T11DRAFT_249426</name>
</gene>
<dbReference type="Proteomes" id="UP000813385">
    <property type="component" value="Unassembled WGS sequence"/>
</dbReference>
<dbReference type="SUPFAM" id="SSF53335">
    <property type="entry name" value="S-adenosyl-L-methionine-dependent methyltransferases"/>
    <property type="match status" value="1"/>
</dbReference>